<dbReference type="GeneID" id="63724937"/>
<dbReference type="STRING" id="1036611.A0A1L9Q4Z6"/>
<dbReference type="Pfam" id="PF12796">
    <property type="entry name" value="Ank_2"/>
    <property type="match status" value="3"/>
</dbReference>
<protein>
    <recommendedName>
        <fullName evidence="7">F-box domain-containing protein</fullName>
    </recommendedName>
</protein>
<evidence type="ECO:0000256" key="5">
    <source>
        <dbReference type="ARBA" id="ARBA00023043"/>
    </source>
</evidence>
<dbReference type="InterPro" id="IPR001810">
    <property type="entry name" value="F-box_dom"/>
</dbReference>
<evidence type="ECO:0000256" key="1">
    <source>
        <dbReference type="ARBA" id="ARBA00022723"/>
    </source>
</evidence>
<dbReference type="PROSITE" id="PS50297">
    <property type="entry name" value="ANK_REP_REGION"/>
    <property type="match status" value="10"/>
</dbReference>
<dbReference type="Pfam" id="PF13637">
    <property type="entry name" value="Ank_4"/>
    <property type="match status" value="2"/>
</dbReference>
<feature type="repeat" description="ANK" evidence="6">
    <location>
        <begin position="700"/>
        <end position="732"/>
    </location>
</feature>
<dbReference type="InterPro" id="IPR002110">
    <property type="entry name" value="Ankyrin_rpt"/>
</dbReference>
<gene>
    <name evidence="8" type="ORF">ASPVEDRAFT_204692</name>
</gene>
<evidence type="ECO:0000256" key="2">
    <source>
        <dbReference type="ARBA" id="ARBA00022737"/>
    </source>
</evidence>
<reference evidence="9" key="1">
    <citation type="journal article" date="2017" name="Genome Biol.">
        <title>Comparative genomics reveals high biological diversity and specific adaptations in the industrially and medically important fungal genus Aspergillus.</title>
        <authorList>
            <person name="de Vries R.P."/>
            <person name="Riley R."/>
            <person name="Wiebenga A."/>
            <person name="Aguilar-Osorio G."/>
            <person name="Amillis S."/>
            <person name="Uchima C.A."/>
            <person name="Anderluh G."/>
            <person name="Asadollahi M."/>
            <person name="Askin M."/>
            <person name="Barry K."/>
            <person name="Battaglia E."/>
            <person name="Bayram O."/>
            <person name="Benocci T."/>
            <person name="Braus-Stromeyer S.A."/>
            <person name="Caldana C."/>
            <person name="Canovas D."/>
            <person name="Cerqueira G.C."/>
            <person name="Chen F."/>
            <person name="Chen W."/>
            <person name="Choi C."/>
            <person name="Clum A."/>
            <person name="Dos Santos R.A."/>
            <person name="Damasio A.R."/>
            <person name="Diallinas G."/>
            <person name="Emri T."/>
            <person name="Fekete E."/>
            <person name="Flipphi M."/>
            <person name="Freyberg S."/>
            <person name="Gallo A."/>
            <person name="Gournas C."/>
            <person name="Habgood R."/>
            <person name="Hainaut M."/>
            <person name="Harispe M.L."/>
            <person name="Henrissat B."/>
            <person name="Hilden K.S."/>
            <person name="Hope R."/>
            <person name="Hossain A."/>
            <person name="Karabika E."/>
            <person name="Karaffa L."/>
            <person name="Karanyi Z."/>
            <person name="Krasevec N."/>
            <person name="Kuo A."/>
            <person name="Kusch H."/>
            <person name="LaButti K."/>
            <person name="Lagendijk E.L."/>
            <person name="Lapidus A."/>
            <person name="Levasseur A."/>
            <person name="Lindquist E."/>
            <person name="Lipzen A."/>
            <person name="Logrieco A.F."/>
            <person name="MacCabe A."/>
            <person name="Maekelae M.R."/>
            <person name="Malavazi I."/>
            <person name="Melin P."/>
            <person name="Meyer V."/>
            <person name="Mielnichuk N."/>
            <person name="Miskei M."/>
            <person name="Molnar A.P."/>
            <person name="Mule G."/>
            <person name="Ngan C.Y."/>
            <person name="Orejas M."/>
            <person name="Orosz E."/>
            <person name="Ouedraogo J.P."/>
            <person name="Overkamp K.M."/>
            <person name="Park H.-S."/>
            <person name="Perrone G."/>
            <person name="Piumi F."/>
            <person name="Punt P.J."/>
            <person name="Ram A.F."/>
            <person name="Ramon A."/>
            <person name="Rauscher S."/>
            <person name="Record E."/>
            <person name="Riano-Pachon D.M."/>
            <person name="Robert V."/>
            <person name="Roehrig J."/>
            <person name="Ruller R."/>
            <person name="Salamov A."/>
            <person name="Salih N.S."/>
            <person name="Samson R.A."/>
            <person name="Sandor E."/>
            <person name="Sanguinetti M."/>
            <person name="Schuetze T."/>
            <person name="Sepcic K."/>
            <person name="Shelest E."/>
            <person name="Sherlock G."/>
            <person name="Sophianopoulou V."/>
            <person name="Squina F.M."/>
            <person name="Sun H."/>
            <person name="Susca A."/>
            <person name="Todd R.B."/>
            <person name="Tsang A."/>
            <person name="Unkles S.E."/>
            <person name="van de Wiele N."/>
            <person name="van Rossen-Uffink D."/>
            <person name="Oliveira J.V."/>
            <person name="Vesth T.C."/>
            <person name="Visser J."/>
            <person name="Yu J.-H."/>
            <person name="Zhou M."/>
            <person name="Andersen M.R."/>
            <person name="Archer D.B."/>
            <person name="Baker S.E."/>
            <person name="Benoit I."/>
            <person name="Brakhage A.A."/>
            <person name="Braus G.H."/>
            <person name="Fischer R."/>
            <person name="Frisvad J.C."/>
            <person name="Goldman G.H."/>
            <person name="Houbraken J."/>
            <person name="Oakley B."/>
            <person name="Pocsi I."/>
            <person name="Scazzocchio C."/>
            <person name="Seiboth B."/>
            <person name="vanKuyk P.A."/>
            <person name="Wortman J."/>
            <person name="Dyer P.S."/>
            <person name="Grigoriev I.V."/>
        </authorList>
    </citation>
    <scope>NUCLEOTIDE SEQUENCE [LARGE SCALE GENOMIC DNA]</scope>
    <source>
        <strain evidence="9">CBS 583.65</strain>
    </source>
</reference>
<dbReference type="InterPro" id="IPR036770">
    <property type="entry name" value="Ankyrin_rpt-contain_sf"/>
</dbReference>
<feature type="repeat" description="ANK" evidence="6">
    <location>
        <begin position="421"/>
        <end position="453"/>
    </location>
</feature>
<dbReference type="InterPro" id="IPR043145">
    <property type="entry name" value="Znf_ZZ_sf"/>
</dbReference>
<evidence type="ECO:0000256" key="4">
    <source>
        <dbReference type="ARBA" id="ARBA00022833"/>
    </source>
</evidence>
<keyword evidence="1" id="KW-0479">Metal-binding</keyword>
<feature type="repeat" description="ANK" evidence="6">
    <location>
        <begin position="556"/>
        <end position="590"/>
    </location>
</feature>
<dbReference type="GO" id="GO:0008270">
    <property type="term" value="F:zinc ion binding"/>
    <property type="evidence" value="ECO:0007669"/>
    <property type="project" value="UniProtKB-KW"/>
</dbReference>
<dbReference type="PROSITE" id="PS50088">
    <property type="entry name" value="ANK_REPEAT"/>
    <property type="match status" value="13"/>
</dbReference>
<dbReference type="PANTHER" id="PTHR24198:SF165">
    <property type="entry name" value="ANKYRIN REPEAT-CONTAINING PROTEIN-RELATED"/>
    <property type="match status" value="1"/>
</dbReference>
<feature type="repeat" description="ANK" evidence="6">
    <location>
        <begin position="54"/>
        <end position="86"/>
    </location>
</feature>
<dbReference type="Proteomes" id="UP000184073">
    <property type="component" value="Unassembled WGS sequence"/>
</dbReference>
<dbReference type="PROSITE" id="PS50181">
    <property type="entry name" value="FBOX"/>
    <property type="match status" value="1"/>
</dbReference>
<dbReference type="VEuPathDB" id="FungiDB:ASPVEDRAFT_204692"/>
<name>A0A1L9Q4Z6_ASPVE</name>
<dbReference type="RefSeq" id="XP_040674599.1">
    <property type="nucleotide sequence ID" value="XM_040809426.1"/>
</dbReference>
<keyword evidence="3" id="KW-0863">Zinc-finger</keyword>
<dbReference type="SUPFAM" id="SSF57850">
    <property type="entry name" value="RING/U-box"/>
    <property type="match status" value="1"/>
</dbReference>
<dbReference type="Gene3D" id="1.25.40.20">
    <property type="entry name" value="Ankyrin repeat-containing domain"/>
    <property type="match status" value="4"/>
</dbReference>
<feature type="repeat" description="ANK" evidence="6">
    <location>
        <begin position="87"/>
        <end position="119"/>
    </location>
</feature>
<feature type="repeat" description="ANK" evidence="6">
    <location>
        <begin position="324"/>
        <end position="357"/>
    </location>
</feature>
<dbReference type="SMART" id="SM00248">
    <property type="entry name" value="ANK"/>
    <property type="match status" value="20"/>
</dbReference>
<feature type="repeat" description="ANK" evidence="6">
    <location>
        <begin position="256"/>
        <end position="288"/>
    </location>
</feature>
<evidence type="ECO:0000313" key="8">
    <source>
        <dbReference type="EMBL" id="OJJ08837.1"/>
    </source>
</evidence>
<feature type="domain" description="F-box" evidence="7">
    <location>
        <begin position="4"/>
        <end position="49"/>
    </location>
</feature>
<keyword evidence="4" id="KW-0862">Zinc</keyword>
<keyword evidence="2" id="KW-0677">Repeat</keyword>
<evidence type="ECO:0000256" key="3">
    <source>
        <dbReference type="ARBA" id="ARBA00022771"/>
    </source>
</evidence>
<feature type="repeat" description="ANK" evidence="6">
    <location>
        <begin position="223"/>
        <end position="255"/>
    </location>
</feature>
<feature type="repeat" description="ANK" evidence="6">
    <location>
        <begin position="624"/>
        <end position="646"/>
    </location>
</feature>
<proteinExistence type="predicted"/>
<evidence type="ECO:0000313" key="9">
    <source>
        <dbReference type="Proteomes" id="UP000184073"/>
    </source>
</evidence>
<evidence type="ECO:0000256" key="6">
    <source>
        <dbReference type="PROSITE-ProRule" id="PRU00023"/>
    </source>
</evidence>
<keyword evidence="5 6" id="KW-0040">ANK repeat</keyword>
<feature type="repeat" description="ANK" evidence="6">
    <location>
        <begin position="358"/>
        <end position="390"/>
    </location>
</feature>
<accession>A0A1L9Q4Z6</accession>
<dbReference type="EMBL" id="KV878141">
    <property type="protein sequence ID" value="OJJ08837.1"/>
    <property type="molecule type" value="Genomic_DNA"/>
</dbReference>
<evidence type="ECO:0000259" key="7">
    <source>
        <dbReference type="PROSITE" id="PS50181"/>
    </source>
</evidence>
<dbReference type="OrthoDB" id="366390at2759"/>
<sequence length="908" mass="98239">MENKVTLDELPAELILDIGHQLSMGDLNSLVRTAKRFDIVLSTRLYRLGAEFAGKIIPLIWAVKNNRISVVRRLLDQGADPASQEAATTTALHWAVKQLRLRVLRMLLRPGVETFVMDRKDSTPLQLAAIHPRLGALEIMLDVAPAAYPDANEDWATALEMAVLKGRLRHARLLLETAAKNIERPAQKALEGTMLTAARTGNRAMIELLVKFGWDNWGAVEATDSTPLYAAVEKNDEDIVKMLIQYGSNVNAVEGNGETALHIATRRYYFNIMKVLLEAGADVSIVDESQNTALHLSSCGRESSKPVTELLLDSGADIHARNNVGNTALHVAADAPTNVSVVRLLIERGSDVKAANNNGKTPLFMAARRGSLPIVNLLLSCGAHVNIERGGDLCPLTAAADSNHAHLLQPLVDAGFELNPVGLSPMMVAADSGHAEAMRELIRLGADINHTIDETVPRSPIDRAIRSHNLEAVRVLLEAGAPICKPGYPGESILHSAVHAGATVGIVELLIQHRADVHALEGLNQNALHTAVRFNRRILIRPLAAGGVPIDAPDANGNRPIHLAVEHRGLSCRFVEPLITARANISARGDQGLTALHTAIKKACYRSRKLLIEAGADVGAEDILGRTPLHLGAARGHKPTFQLLLDVARQKSVPLTAQSAYGLTVIEEAAAAGNTSILQMLSDENLDITGSNPSQHGNHRGMPPVHMATIYGREATAKHLISRGADPHVIDVYGRTAMDWAMLHQSDNLTSQLHRHNFIYAPLTTEARTAVLKESIVGLARRVLDNVAAVFYQLAKCLQFIDNMPAAATVWSFGLAQVSCDQCDMALPLNGPRFVCSQCPEMDFCVGCHGDDGSNLQNAHSACLRHGLAEVDLGGYMLPEQRGEAPDEGALYQARRAFLKGLIEQYSQ</sequence>
<keyword evidence="9" id="KW-1185">Reference proteome</keyword>
<organism evidence="8 9">
    <name type="scientific">Aspergillus versicolor CBS 583.65</name>
    <dbReference type="NCBI Taxonomy" id="1036611"/>
    <lineage>
        <taxon>Eukaryota</taxon>
        <taxon>Fungi</taxon>
        <taxon>Dikarya</taxon>
        <taxon>Ascomycota</taxon>
        <taxon>Pezizomycotina</taxon>
        <taxon>Eurotiomycetes</taxon>
        <taxon>Eurotiomycetidae</taxon>
        <taxon>Eurotiales</taxon>
        <taxon>Aspergillaceae</taxon>
        <taxon>Aspergillus</taxon>
        <taxon>Aspergillus subgen. Nidulantes</taxon>
    </lineage>
</organism>
<dbReference type="PANTHER" id="PTHR24198">
    <property type="entry name" value="ANKYRIN REPEAT AND PROTEIN KINASE DOMAIN-CONTAINING PROTEIN"/>
    <property type="match status" value="1"/>
</dbReference>
<dbReference type="SUPFAM" id="SSF48403">
    <property type="entry name" value="Ankyrin repeat"/>
    <property type="match status" value="2"/>
</dbReference>
<feature type="repeat" description="ANK" evidence="6">
    <location>
        <begin position="289"/>
        <end position="323"/>
    </location>
</feature>
<dbReference type="Gene3D" id="3.30.60.90">
    <property type="match status" value="1"/>
</dbReference>
<feature type="repeat" description="ANK" evidence="6">
    <location>
        <begin position="591"/>
        <end position="623"/>
    </location>
</feature>
<dbReference type="Pfam" id="PF00023">
    <property type="entry name" value="Ank"/>
    <property type="match status" value="2"/>
</dbReference>
<dbReference type="AlphaFoldDB" id="A0A1L9Q4Z6"/>
<feature type="repeat" description="ANK" evidence="6">
    <location>
        <begin position="489"/>
        <end position="522"/>
    </location>
</feature>